<name>A0AAC8TBW1_9BACT</name>
<evidence type="ECO:0000313" key="3">
    <source>
        <dbReference type="EMBL" id="REG30733.1"/>
    </source>
</evidence>
<feature type="compositionally biased region" description="Basic and acidic residues" evidence="1">
    <location>
        <begin position="1"/>
        <end position="12"/>
    </location>
</feature>
<keyword evidence="5" id="KW-1185">Reference proteome</keyword>
<reference evidence="2 4" key="1">
    <citation type="submission" date="2015-05" db="EMBL/GenBank/DDBJ databases">
        <title>Genome assembly of Archangium gephyra DSM 2261.</title>
        <authorList>
            <person name="Sharma G."/>
            <person name="Subramanian S."/>
        </authorList>
    </citation>
    <scope>NUCLEOTIDE SEQUENCE [LARGE SCALE GENOMIC DNA]</scope>
    <source>
        <strain evidence="2 4">DSM 2261</strain>
    </source>
</reference>
<sequence>MLSELLGEKQGDNSDDEAAAGARVTAPWQPVLEQTRALYRLGAQLGVVGEQRRQVLSAPVPEPTW</sequence>
<evidence type="ECO:0000313" key="4">
    <source>
        <dbReference type="Proteomes" id="UP000035579"/>
    </source>
</evidence>
<evidence type="ECO:0000313" key="2">
    <source>
        <dbReference type="EMBL" id="AKI98815.1"/>
    </source>
</evidence>
<dbReference type="KEGG" id="age:AA314_00442"/>
<dbReference type="Proteomes" id="UP000256345">
    <property type="component" value="Unassembled WGS sequence"/>
</dbReference>
<gene>
    <name evidence="2" type="ORF">AA314_00442</name>
    <name evidence="3" type="ORF">ATI61_106203</name>
</gene>
<dbReference type="Proteomes" id="UP000035579">
    <property type="component" value="Chromosome"/>
</dbReference>
<dbReference type="GO" id="GO:0006508">
    <property type="term" value="P:proteolysis"/>
    <property type="evidence" value="ECO:0007669"/>
    <property type="project" value="UniProtKB-KW"/>
</dbReference>
<dbReference type="RefSeq" id="WP_047854075.1">
    <property type="nucleotide sequence ID" value="NZ_CP011509.1"/>
</dbReference>
<evidence type="ECO:0000313" key="5">
    <source>
        <dbReference type="Proteomes" id="UP000256345"/>
    </source>
</evidence>
<dbReference type="GO" id="GO:0008233">
    <property type="term" value="F:peptidase activity"/>
    <property type="evidence" value="ECO:0007669"/>
    <property type="project" value="UniProtKB-KW"/>
</dbReference>
<dbReference type="EMBL" id="CP011509">
    <property type="protein sequence ID" value="AKI98815.1"/>
    <property type="molecule type" value="Genomic_DNA"/>
</dbReference>
<proteinExistence type="predicted"/>
<keyword evidence="3" id="KW-0645">Protease</keyword>
<accession>A0AAC8TBW1</accession>
<evidence type="ECO:0000256" key="1">
    <source>
        <dbReference type="SAM" id="MobiDB-lite"/>
    </source>
</evidence>
<keyword evidence="3" id="KW-0378">Hydrolase</keyword>
<dbReference type="EMBL" id="QUMU01000006">
    <property type="protein sequence ID" value="REG30733.1"/>
    <property type="molecule type" value="Genomic_DNA"/>
</dbReference>
<protein>
    <submittedName>
        <fullName evidence="3">Protease-4</fullName>
    </submittedName>
    <submittedName>
        <fullName evidence="2">Signal peptide peptidase SppA, 67K type</fullName>
    </submittedName>
</protein>
<dbReference type="AlphaFoldDB" id="A0AAC8TBW1"/>
<organism evidence="2 4">
    <name type="scientific">Archangium gephyra</name>
    <dbReference type="NCBI Taxonomy" id="48"/>
    <lineage>
        <taxon>Bacteria</taxon>
        <taxon>Pseudomonadati</taxon>
        <taxon>Myxococcota</taxon>
        <taxon>Myxococcia</taxon>
        <taxon>Myxococcales</taxon>
        <taxon>Cystobacterineae</taxon>
        <taxon>Archangiaceae</taxon>
        <taxon>Archangium</taxon>
    </lineage>
</organism>
<reference evidence="3 5" key="2">
    <citation type="submission" date="2018-08" db="EMBL/GenBank/DDBJ databases">
        <title>Genomic Encyclopedia of Archaeal and Bacterial Type Strains, Phase II (KMG-II): from individual species to whole genera.</title>
        <authorList>
            <person name="Goeker M."/>
        </authorList>
    </citation>
    <scope>NUCLEOTIDE SEQUENCE [LARGE SCALE GENOMIC DNA]</scope>
    <source>
        <strain evidence="3 5">DSM 2261</strain>
    </source>
</reference>
<feature type="region of interest" description="Disordered" evidence="1">
    <location>
        <begin position="1"/>
        <end position="23"/>
    </location>
</feature>